<protein>
    <submittedName>
        <fullName evidence="1">Uncharacterized protein</fullName>
    </submittedName>
</protein>
<evidence type="ECO:0000313" key="2">
    <source>
        <dbReference type="EMBL" id="CAB5170905.1"/>
    </source>
</evidence>
<dbReference type="EMBL" id="LR796194">
    <property type="protein sequence ID" value="CAB4126203.1"/>
    <property type="molecule type" value="Genomic_DNA"/>
</dbReference>
<gene>
    <name evidence="2" type="ORF">UFOVP153_45</name>
    <name evidence="1" type="ORF">UFOVP69_13</name>
</gene>
<name>A0A6J5KZ64_9CAUD</name>
<organism evidence="1">
    <name type="scientific">uncultured Caudovirales phage</name>
    <dbReference type="NCBI Taxonomy" id="2100421"/>
    <lineage>
        <taxon>Viruses</taxon>
        <taxon>Duplodnaviria</taxon>
        <taxon>Heunggongvirae</taxon>
        <taxon>Uroviricota</taxon>
        <taxon>Caudoviricetes</taxon>
        <taxon>Peduoviridae</taxon>
        <taxon>Maltschvirus</taxon>
        <taxon>Maltschvirus maltsch</taxon>
    </lineage>
</organism>
<accession>A0A6J5KZ64</accession>
<reference evidence="1" key="1">
    <citation type="submission" date="2020-04" db="EMBL/GenBank/DDBJ databases">
        <authorList>
            <person name="Chiriac C."/>
            <person name="Salcher M."/>
            <person name="Ghai R."/>
            <person name="Kavagutti S V."/>
        </authorList>
    </citation>
    <scope>NUCLEOTIDE SEQUENCE</scope>
</reference>
<sequence length="215" mass="24487">MGLYNINFNNKIIELLPPDKRKGVLVRWLQSLISPIQYLRDKILGDYKEGSDYAQWIAGTYAKGARVVYKQVVYESLVDSNTAQPPSQNWATYLPSFMGVDKRILFNGQKLVMEYALNQRFLSTFRQPPYTSDIYITNIDPSVIGFLVGETEPYSSSVGQTTASDAIGYPYTFIQINNFQINIPAAVYATTNIQEITDFVRRFIPASLNFIKNTY</sequence>
<evidence type="ECO:0000313" key="1">
    <source>
        <dbReference type="EMBL" id="CAB4126203.1"/>
    </source>
</evidence>
<dbReference type="EMBL" id="LR798204">
    <property type="protein sequence ID" value="CAB5170905.1"/>
    <property type="molecule type" value="Genomic_DNA"/>
</dbReference>
<proteinExistence type="predicted"/>